<reference evidence="2 3" key="1">
    <citation type="submission" date="2019-03" db="EMBL/GenBank/DDBJ databases">
        <title>Single cell metagenomics reveals metabolic interactions within the superorganism composed of flagellate Streblomastix strix and complex community of Bacteroidetes bacteria on its surface.</title>
        <authorList>
            <person name="Treitli S.C."/>
            <person name="Kolisko M."/>
            <person name="Husnik F."/>
            <person name="Keeling P."/>
            <person name="Hampl V."/>
        </authorList>
    </citation>
    <scope>NUCLEOTIDE SEQUENCE [LARGE SCALE GENOMIC DNA]</scope>
    <source>
        <strain evidence="2">ST1C</strain>
    </source>
</reference>
<feature type="region of interest" description="Disordered" evidence="1">
    <location>
        <begin position="48"/>
        <end position="84"/>
    </location>
</feature>
<proteinExistence type="predicted"/>
<organism evidence="2 3">
    <name type="scientific">Streblomastix strix</name>
    <dbReference type="NCBI Taxonomy" id="222440"/>
    <lineage>
        <taxon>Eukaryota</taxon>
        <taxon>Metamonada</taxon>
        <taxon>Preaxostyla</taxon>
        <taxon>Oxymonadida</taxon>
        <taxon>Streblomastigidae</taxon>
        <taxon>Streblomastix</taxon>
    </lineage>
</organism>
<evidence type="ECO:0000256" key="1">
    <source>
        <dbReference type="SAM" id="MobiDB-lite"/>
    </source>
</evidence>
<feature type="compositionally biased region" description="Basic and acidic residues" evidence="1">
    <location>
        <begin position="75"/>
        <end position="84"/>
    </location>
</feature>
<dbReference type="Proteomes" id="UP000324800">
    <property type="component" value="Unassembled WGS sequence"/>
</dbReference>
<gene>
    <name evidence="2" type="ORF">EZS28_038421</name>
</gene>
<evidence type="ECO:0000313" key="3">
    <source>
        <dbReference type="Proteomes" id="UP000324800"/>
    </source>
</evidence>
<accession>A0A5J4U8M7</accession>
<evidence type="ECO:0000313" key="2">
    <source>
        <dbReference type="EMBL" id="KAA6366055.1"/>
    </source>
</evidence>
<protein>
    <submittedName>
        <fullName evidence="2">Uncharacterized protein</fullName>
    </submittedName>
</protein>
<sequence length="84" mass="9691">MDNIIREVQNRTEIDNNISGMDIELEGNEYKNVGGKKVENDTKIEGLVQRNIQEQKRKDKTTYSADRQAELPQTPDKRRVSVSN</sequence>
<dbReference type="AlphaFoldDB" id="A0A5J4U8M7"/>
<name>A0A5J4U8M7_9EUKA</name>
<comment type="caution">
    <text evidence="2">The sequence shown here is derived from an EMBL/GenBank/DDBJ whole genome shotgun (WGS) entry which is preliminary data.</text>
</comment>
<dbReference type="EMBL" id="SNRW01019786">
    <property type="protein sequence ID" value="KAA6366055.1"/>
    <property type="molecule type" value="Genomic_DNA"/>
</dbReference>